<name>A0A8H6DZL3_COCSA</name>
<protein>
    <submittedName>
        <fullName evidence="1">Uncharacterized protein</fullName>
    </submittedName>
</protein>
<sequence>MVSARCGSGGDWHLVAPRIFTLTDRLHTKSPMAGNTEHPFPTAWPTAPVPLRIDLLYGALSVNPMGCSE</sequence>
<proteinExistence type="predicted"/>
<evidence type="ECO:0000313" key="2">
    <source>
        <dbReference type="Proteomes" id="UP000624244"/>
    </source>
</evidence>
<dbReference type="EMBL" id="WNKQ01000001">
    <property type="protein sequence ID" value="KAF5853892.1"/>
    <property type="molecule type" value="Genomic_DNA"/>
</dbReference>
<evidence type="ECO:0000313" key="1">
    <source>
        <dbReference type="EMBL" id="KAF5853892.1"/>
    </source>
</evidence>
<dbReference type="Proteomes" id="UP000624244">
    <property type="component" value="Unassembled WGS sequence"/>
</dbReference>
<gene>
    <name evidence="1" type="ORF">GGP41_006674</name>
</gene>
<comment type="caution">
    <text evidence="1">The sequence shown here is derived from an EMBL/GenBank/DDBJ whole genome shotgun (WGS) entry which is preliminary data.</text>
</comment>
<dbReference type="AlphaFoldDB" id="A0A8H6DZL3"/>
<reference evidence="1" key="1">
    <citation type="submission" date="2019-11" db="EMBL/GenBank/DDBJ databases">
        <title>Bipolaris sorokiniana Genome sequencing.</title>
        <authorList>
            <person name="Wang H."/>
        </authorList>
    </citation>
    <scope>NUCLEOTIDE SEQUENCE</scope>
</reference>
<accession>A0A8H6DZL3</accession>
<organism evidence="1 2">
    <name type="scientific">Cochliobolus sativus</name>
    <name type="common">Common root rot and spot blotch fungus</name>
    <name type="synonym">Bipolaris sorokiniana</name>
    <dbReference type="NCBI Taxonomy" id="45130"/>
    <lineage>
        <taxon>Eukaryota</taxon>
        <taxon>Fungi</taxon>
        <taxon>Dikarya</taxon>
        <taxon>Ascomycota</taxon>
        <taxon>Pezizomycotina</taxon>
        <taxon>Dothideomycetes</taxon>
        <taxon>Pleosporomycetidae</taxon>
        <taxon>Pleosporales</taxon>
        <taxon>Pleosporineae</taxon>
        <taxon>Pleosporaceae</taxon>
        <taxon>Bipolaris</taxon>
    </lineage>
</organism>